<dbReference type="Proteomes" id="UP000093737">
    <property type="component" value="Unassembled WGS sequence"/>
</dbReference>
<evidence type="ECO:0000256" key="1">
    <source>
        <dbReference type="SAM" id="SignalP"/>
    </source>
</evidence>
<proteinExistence type="predicted"/>
<accession>A0AA91F4Y1</accession>
<name>A0AA91F4Y1_RHILI</name>
<evidence type="ECO:0000313" key="2">
    <source>
        <dbReference type="EMBL" id="OBQ66343.1"/>
    </source>
</evidence>
<evidence type="ECO:0000313" key="3">
    <source>
        <dbReference type="Proteomes" id="UP000093737"/>
    </source>
</evidence>
<evidence type="ECO:0008006" key="4">
    <source>
        <dbReference type="Google" id="ProtNLM"/>
    </source>
</evidence>
<comment type="caution">
    <text evidence="2">The sequence shown here is derived from an EMBL/GenBank/DDBJ whole genome shotgun (WGS) entry which is preliminary data.</text>
</comment>
<protein>
    <recommendedName>
        <fullName evidence="4">Lipoprotein</fullName>
    </recommendedName>
</protein>
<organism evidence="2 3">
    <name type="scientific">Rhizobium loti</name>
    <name type="common">Mesorhizobium loti</name>
    <dbReference type="NCBI Taxonomy" id="381"/>
    <lineage>
        <taxon>Bacteria</taxon>
        <taxon>Pseudomonadati</taxon>
        <taxon>Pseudomonadota</taxon>
        <taxon>Alphaproteobacteria</taxon>
        <taxon>Hyphomicrobiales</taxon>
        <taxon>Phyllobacteriaceae</taxon>
        <taxon>Mesorhizobium</taxon>
    </lineage>
</organism>
<feature type="chain" id="PRO_5041689652" description="Lipoprotein" evidence="1">
    <location>
        <begin position="21"/>
        <end position="110"/>
    </location>
</feature>
<feature type="signal peptide" evidence="1">
    <location>
        <begin position="1"/>
        <end position="20"/>
    </location>
</feature>
<dbReference type="EMBL" id="LYTK01000012">
    <property type="protein sequence ID" value="OBQ66343.1"/>
    <property type="molecule type" value="Genomic_DNA"/>
</dbReference>
<gene>
    <name evidence="2" type="ORF">A8145_17445</name>
</gene>
<dbReference type="AlphaFoldDB" id="A0AA91F4Y1"/>
<dbReference type="PROSITE" id="PS51257">
    <property type="entry name" value="PROKAR_LIPOPROTEIN"/>
    <property type="match status" value="1"/>
</dbReference>
<sequence>MRKMIASSVILGALTGGCLAQTTDDPSITACKSTGLLALQEKSKDISDLVIDMESVAMSKADTSVEDVPVKMVVLGEAYIARNGKTGTPDRFVCLLGDKGKVLLTFFTAK</sequence>
<reference evidence="2 3" key="1">
    <citation type="submission" date="2016-05" db="EMBL/GenBank/DDBJ databases">
        <authorList>
            <person name="Ramsay J.P."/>
        </authorList>
    </citation>
    <scope>NUCLEOTIDE SEQUENCE [LARGE SCALE GENOMIC DNA]</scope>
    <source>
        <strain evidence="2 3">NZP2042</strain>
    </source>
</reference>
<keyword evidence="1" id="KW-0732">Signal</keyword>